<dbReference type="Proteomes" id="UP000092612">
    <property type="component" value="Unassembled WGS sequence"/>
</dbReference>
<protein>
    <recommendedName>
        <fullName evidence="9">Glycosyltransferase RgtA/B/C/D-like domain-containing protein</fullName>
    </recommendedName>
</protein>
<feature type="transmembrane region" description="Helical" evidence="8">
    <location>
        <begin position="374"/>
        <end position="393"/>
    </location>
</feature>
<evidence type="ECO:0000256" key="1">
    <source>
        <dbReference type="ARBA" id="ARBA00004651"/>
    </source>
</evidence>
<dbReference type="GO" id="GO:0009103">
    <property type="term" value="P:lipopolysaccharide biosynthetic process"/>
    <property type="evidence" value="ECO:0007669"/>
    <property type="project" value="UniProtKB-ARBA"/>
</dbReference>
<keyword evidence="2" id="KW-1003">Cell membrane</keyword>
<keyword evidence="5 8" id="KW-0812">Transmembrane</keyword>
<keyword evidence="3" id="KW-0328">Glycosyltransferase</keyword>
<keyword evidence="4" id="KW-0808">Transferase</keyword>
<evidence type="ECO:0000256" key="6">
    <source>
        <dbReference type="ARBA" id="ARBA00022989"/>
    </source>
</evidence>
<keyword evidence="11" id="KW-1185">Reference proteome</keyword>
<comment type="subcellular location">
    <subcellularLocation>
        <location evidence="1">Cell membrane</location>
        <topology evidence="1">Multi-pass membrane protein</topology>
    </subcellularLocation>
</comment>
<accession>A0A1B8TPF4</accession>
<evidence type="ECO:0000256" key="8">
    <source>
        <dbReference type="SAM" id="Phobius"/>
    </source>
</evidence>
<feature type="transmembrane region" description="Helical" evidence="8">
    <location>
        <begin position="344"/>
        <end position="362"/>
    </location>
</feature>
<evidence type="ECO:0000313" key="10">
    <source>
        <dbReference type="EMBL" id="OBY61502.1"/>
    </source>
</evidence>
<evidence type="ECO:0000256" key="2">
    <source>
        <dbReference type="ARBA" id="ARBA00022475"/>
    </source>
</evidence>
<feature type="transmembrane region" description="Helical" evidence="8">
    <location>
        <begin position="287"/>
        <end position="305"/>
    </location>
</feature>
<feature type="transmembrane region" description="Helical" evidence="8">
    <location>
        <begin position="118"/>
        <end position="142"/>
    </location>
</feature>
<dbReference type="InterPro" id="IPR038731">
    <property type="entry name" value="RgtA/B/C-like"/>
</dbReference>
<feature type="domain" description="Glycosyltransferase RgtA/B/C/D-like" evidence="9">
    <location>
        <begin position="19"/>
        <end position="179"/>
    </location>
</feature>
<feature type="transmembrane region" description="Helical" evidence="8">
    <location>
        <begin position="162"/>
        <end position="183"/>
    </location>
</feature>
<dbReference type="GO" id="GO:0010041">
    <property type="term" value="P:response to iron(III) ion"/>
    <property type="evidence" value="ECO:0007669"/>
    <property type="project" value="TreeGrafter"/>
</dbReference>
<keyword evidence="6 8" id="KW-1133">Transmembrane helix</keyword>
<dbReference type="GO" id="GO:0005886">
    <property type="term" value="C:plasma membrane"/>
    <property type="evidence" value="ECO:0007669"/>
    <property type="project" value="UniProtKB-SubCell"/>
</dbReference>
<dbReference type="PANTHER" id="PTHR33908:SF3">
    <property type="entry name" value="UNDECAPRENYL PHOSPHATE-ALPHA-4-AMINO-4-DEOXY-L-ARABINOSE ARABINOSYL TRANSFERASE"/>
    <property type="match status" value="1"/>
</dbReference>
<evidence type="ECO:0000259" key="9">
    <source>
        <dbReference type="Pfam" id="PF13231"/>
    </source>
</evidence>
<dbReference type="PANTHER" id="PTHR33908">
    <property type="entry name" value="MANNOSYLTRANSFERASE YKCB-RELATED"/>
    <property type="match status" value="1"/>
</dbReference>
<evidence type="ECO:0000256" key="4">
    <source>
        <dbReference type="ARBA" id="ARBA00022679"/>
    </source>
</evidence>
<evidence type="ECO:0000256" key="5">
    <source>
        <dbReference type="ARBA" id="ARBA00022692"/>
    </source>
</evidence>
<dbReference type="InterPro" id="IPR050297">
    <property type="entry name" value="LipidA_mod_glycosyltrf_83"/>
</dbReference>
<feature type="transmembrane region" description="Helical" evidence="8">
    <location>
        <begin position="317"/>
        <end position="338"/>
    </location>
</feature>
<dbReference type="AlphaFoldDB" id="A0A1B8TPF4"/>
<feature type="transmembrane region" description="Helical" evidence="8">
    <location>
        <begin position="40"/>
        <end position="58"/>
    </location>
</feature>
<dbReference type="Pfam" id="PF13231">
    <property type="entry name" value="PMT_2"/>
    <property type="match status" value="1"/>
</dbReference>
<feature type="transmembrane region" description="Helical" evidence="8">
    <location>
        <begin position="228"/>
        <end position="252"/>
    </location>
</feature>
<evidence type="ECO:0000313" key="11">
    <source>
        <dbReference type="Proteomes" id="UP000092612"/>
    </source>
</evidence>
<dbReference type="EMBL" id="LSFL01000042">
    <property type="protein sequence ID" value="OBY61502.1"/>
    <property type="molecule type" value="Genomic_DNA"/>
</dbReference>
<proteinExistence type="predicted"/>
<sequence>MAENNDFINLYSLGNDWLDKPHLPFWLTAVSYKIFGVTNFAYKLPGVLIFFFGIYTTYKFTKNNYNTKTGIYAAIILATATHSIISNFDVRAEAYLTAFMISSLYYFDVYLKNKRIKYLIFACLFSAFAIMTKGIFAMIPIVAALGGELLLKRKWNEILNPIWLLATLLIFIFILPELYTLYVQFDMHPEKLVFGKHNVSGLKFFFWDSQFGRFFNTGPIKGTGDKTFFLHTILWAFLPFGILFYIATFSKVKRNLKKVIQKEEFYSLFGCLSAIFIFSLSKFQLAHYTNIVFPFMAIIVADFIDKLSKNKNSYTKGYAVILWFQNVVAILLIGFLFYVMQPEFNFLFLVVLAFSIFIFWGIYKSENNSIQKLFLVSTVLFLNIYTFLFTFFYPTILPYQGGVNAARFVNKNYEGKGSLLKKINRHFAFEYYLKGNFKRIDTLKIHQEKGRIFYIDSKELNIFKRQNVNFKIIKEIENFHVSRINNKFLNKDTRKETLQIRYLVEVQ</sequence>
<reference evidence="11" key="1">
    <citation type="submission" date="2016-02" db="EMBL/GenBank/DDBJ databases">
        <title>Paenibacillus sp. LPB0068, isolated from Crassostrea gigas.</title>
        <authorList>
            <person name="Shin S.-K."/>
            <person name="Yi H."/>
        </authorList>
    </citation>
    <scope>NUCLEOTIDE SEQUENCE [LARGE SCALE GENOMIC DNA]</scope>
    <source>
        <strain evidence="11">KCTC 23969</strain>
    </source>
</reference>
<organism evidence="10 11">
    <name type="scientific">Polaribacter reichenbachii</name>
    <dbReference type="NCBI Taxonomy" id="996801"/>
    <lineage>
        <taxon>Bacteria</taxon>
        <taxon>Pseudomonadati</taxon>
        <taxon>Bacteroidota</taxon>
        <taxon>Flavobacteriia</taxon>
        <taxon>Flavobacteriales</taxon>
        <taxon>Flavobacteriaceae</taxon>
    </lineage>
</organism>
<dbReference type="GO" id="GO:0016763">
    <property type="term" value="F:pentosyltransferase activity"/>
    <property type="evidence" value="ECO:0007669"/>
    <property type="project" value="TreeGrafter"/>
</dbReference>
<name>A0A1B8TPF4_9FLAO</name>
<evidence type="ECO:0000256" key="3">
    <source>
        <dbReference type="ARBA" id="ARBA00022676"/>
    </source>
</evidence>
<comment type="caution">
    <text evidence="10">The sequence shown here is derived from an EMBL/GenBank/DDBJ whole genome shotgun (WGS) entry which is preliminary data.</text>
</comment>
<feature type="transmembrane region" description="Helical" evidence="8">
    <location>
        <begin position="94"/>
        <end position="111"/>
    </location>
</feature>
<feature type="transmembrane region" description="Helical" evidence="8">
    <location>
        <begin position="70"/>
        <end position="88"/>
    </location>
</feature>
<gene>
    <name evidence="10" type="ORF">LPB301_15660</name>
</gene>
<keyword evidence="7 8" id="KW-0472">Membrane</keyword>
<evidence type="ECO:0000256" key="7">
    <source>
        <dbReference type="ARBA" id="ARBA00023136"/>
    </source>
</evidence>
<dbReference type="STRING" id="996801.BW723_12115"/>